<organism evidence="1 2">
    <name type="scientific">Spongiibacter pelagi</name>
    <dbReference type="NCBI Taxonomy" id="2760804"/>
    <lineage>
        <taxon>Bacteria</taxon>
        <taxon>Pseudomonadati</taxon>
        <taxon>Pseudomonadota</taxon>
        <taxon>Gammaproteobacteria</taxon>
        <taxon>Cellvibrionales</taxon>
        <taxon>Spongiibacteraceae</taxon>
        <taxon>Spongiibacter</taxon>
    </lineage>
</organism>
<comment type="caution">
    <text evidence="1">The sequence shown here is derived from an EMBL/GenBank/DDBJ whole genome shotgun (WGS) entry which is preliminary data.</text>
</comment>
<gene>
    <name evidence="1" type="ORF">IB286_08710</name>
</gene>
<evidence type="ECO:0000313" key="1">
    <source>
        <dbReference type="EMBL" id="MBD2859089.1"/>
    </source>
</evidence>
<dbReference type="Gene3D" id="3.40.50.300">
    <property type="entry name" value="P-loop containing nucleotide triphosphate hydrolases"/>
    <property type="match status" value="1"/>
</dbReference>
<accession>A0A927C1N4</accession>
<dbReference type="InterPro" id="IPR027417">
    <property type="entry name" value="P-loop_NTPase"/>
</dbReference>
<dbReference type="AlphaFoldDB" id="A0A927C1N4"/>
<protein>
    <recommendedName>
        <fullName evidence="3">Cell division inhibitor SulA</fullName>
    </recommendedName>
</protein>
<evidence type="ECO:0008006" key="3">
    <source>
        <dbReference type="Google" id="ProtNLM"/>
    </source>
</evidence>
<evidence type="ECO:0000313" key="2">
    <source>
        <dbReference type="Proteomes" id="UP000610558"/>
    </source>
</evidence>
<name>A0A927C1N4_9GAMM</name>
<dbReference type="EMBL" id="JACXLD010000004">
    <property type="protein sequence ID" value="MBD2859089.1"/>
    <property type="molecule type" value="Genomic_DNA"/>
</dbReference>
<dbReference type="RefSeq" id="WP_190764550.1">
    <property type="nucleotide sequence ID" value="NZ_JACXLD010000004.1"/>
</dbReference>
<reference evidence="1" key="1">
    <citation type="submission" date="2020-09" db="EMBL/GenBank/DDBJ databases">
        <authorList>
            <person name="Yoon J.-W."/>
        </authorList>
    </citation>
    <scope>NUCLEOTIDE SEQUENCE</scope>
    <source>
        <strain evidence="1">KMU-158</strain>
    </source>
</reference>
<sequence length="167" mass="18070">MMINFEQTSLFNHSAAANNTQGNTAVQVPTHAINSASTHPIADTARLTEISLHSNPALAKSILAGMLLELSENADQRWLCWVADRPLKPLLDSNSQARKPNRILQVVNNKHTANCPSLTEIAVRALERGKSHTVAVLVDGNISERERIALAHAATAGNAQCLLIKIQ</sequence>
<dbReference type="SUPFAM" id="SSF52540">
    <property type="entry name" value="P-loop containing nucleoside triphosphate hydrolases"/>
    <property type="match status" value="1"/>
</dbReference>
<keyword evidence="2" id="KW-1185">Reference proteome</keyword>
<proteinExistence type="predicted"/>
<dbReference type="Proteomes" id="UP000610558">
    <property type="component" value="Unassembled WGS sequence"/>
</dbReference>